<dbReference type="EMBL" id="BAAAGS010000032">
    <property type="protein sequence ID" value="GAA0540629.1"/>
    <property type="molecule type" value="Genomic_DNA"/>
</dbReference>
<proteinExistence type="predicted"/>
<reference evidence="2 3" key="1">
    <citation type="journal article" date="2019" name="Int. J. Syst. Evol. Microbiol.">
        <title>The Global Catalogue of Microorganisms (GCM) 10K type strain sequencing project: providing services to taxonomists for standard genome sequencing and annotation.</title>
        <authorList>
            <consortium name="The Broad Institute Genomics Platform"/>
            <consortium name="The Broad Institute Genome Sequencing Center for Infectious Disease"/>
            <person name="Wu L."/>
            <person name="Ma J."/>
        </authorList>
    </citation>
    <scope>NUCLEOTIDE SEQUENCE [LARGE SCALE GENOMIC DNA]</scope>
    <source>
        <strain evidence="2 3">JCM 10303</strain>
    </source>
</reference>
<dbReference type="Proteomes" id="UP001500729">
    <property type="component" value="Unassembled WGS sequence"/>
</dbReference>
<evidence type="ECO:0000313" key="3">
    <source>
        <dbReference type="Proteomes" id="UP001500729"/>
    </source>
</evidence>
<protein>
    <submittedName>
        <fullName evidence="2">Uncharacterized protein</fullName>
    </submittedName>
</protein>
<feature type="region of interest" description="Disordered" evidence="1">
    <location>
        <begin position="61"/>
        <end position="100"/>
    </location>
</feature>
<sequence length="100" mass="10749">MEQNERFGIRSAQLLPAHLAETRRVGGGQLPIVHVLPPGALTNRLGPTTVAASPDFARHGTGTQVRSFNSHPQWTRAPAGRAREPPPLSQVRRCAGSVVK</sequence>
<gene>
    <name evidence="2" type="ORF">GCM10009533_44600</name>
</gene>
<organism evidence="2 3">
    <name type="scientific">Saccharopolyspora erythraea</name>
    <name type="common">Streptomyces erythraeus</name>
    <dbReference type="NCBI Taxonomy" id="1836"/>
    <lineage>
        <taxon>Bacteria</taxon>
        <taxon>Bacillati</taxon>
        <taxon>Actinomycetota</taxon>
        <taxon>Actinomycetes</taxon>
        <taxon>Pseudonocardiales</taxon>
        <taxon>Pseudonocardiaceae</taxon>
        <taxon>Saccharopolyspora</taxon>
    </lineage>
</organism>
<evidence type="ECO:0000313" key="2">
    <source>
        <dbReference type="EMBL" id="GAA0540629.1"/>
    </source>
</evidence>
<name>A0ABN1DDY5_SACER</name>
<keyword evidence="3" id="KW-1185">Reference proteome</keyword>
<accession>A0ABN1DDY5</accession>
<feature type="compositionally biased region" description="Polar residues" evidence="1">
    <location>
        <begin position="61"/>
        <end position="73"/>
    </location>
</feature>
<evidence type="ECO:0000256" key="1">
    <source>
        <dbReference type="SAM" id="MobiDB-lite"/>
    </source>
</evidence>
<comment type="caution">
    <text evidence="2">The sequence shown here is derived from an EMBL/GenBank/DDBJ whole genome shotgun (WGS) entry which is preliminary data.</text>
</comment>